<organism evidence="2 3">
    <name type="scientific">Candidatus Marithioploca araucensis</name>
    <dbReference type="NCBI Taxonomy" id="70273"/>
    <lineage>
        <taxon>Bacteria</taxon>
        <taxon>Pseudomonadati</taxon>
        <taxon>Pseudomonadota</taxon>
        <taxon>Gammaproteobacteria</taxon>
        <taxon>Thiotrichales</taxon>
        <taxon>Thiotrichaceae</taxon>
        <taxon>Candidatus Marithioploca</taxon>
    </lineage>
</organism>
<proteinExistence type="predicted"/>
<dbReference type="InterPro" id="IPR051396">
    <property type="entry name" value="Bact_Antivir_Def_Nuclease"/>
</dbReference>
<reference evidence="2" key="1">
    <citation type="submission" date="2023-06" db="EMBL/GenBank/DDBJ databases">
        <title>Uncultivated large filamentous bacteria from sulfidic sediments reveal new species and different genomic features in energy metabolism and defense.</title>
        <authorList>
            <person name="Fonseca A."/>
        </authorList>
    </citation>
    <scope>NUCLEOTIDE SEQUENCE</scope>
    <source>
        <strain evidence="2">HSG4</strain>
    </source>
</reference>
<dbReference type="SUPFAM" id="SSF52540">
    <property type="entry name" value="P-loop containing nucleoside triphosphate hydrolases"/>
    <property type="match status" value="1"/>
</dbReference>
<dbReference type="InterPro" id="IPR041685">
    <property type="entry name" value="AAA_GajA/Old/RecF-like"/>
</dbReference>
<evidence type="ECO:0000313" key="3">
    <source>
        <dbReference type="Proteomes" id="UP001171945"/>
    </source>
</evidence>
<keyword evidence="3" id="KW-1185">Reference proteome</keyword>
<feature type="domain" description="Endonuclease GajA/Old nuclease/RecF-like AAA" evidence="1">
    <location>
        <begin position="18"/>
        <end position="215"/>
    </location>
</feature>
<dbReference type="PANTHER" id="PTHR43581">
    <property type="entry name" value="ATP/GTP PHOSPHATASE"/>
    <property type="match status" value="1"/>
</dbReference>
<name>A0ABT7VSM2_9GAMM</name>
<dbReference type="InterPro" id="IPR027417">
    <property type="entry name" value="P-loop_NTPase"/>
</dbReference>
<evidence type="ECO:0000259" key="1">
    <source>
        <dbReference type="Pfam" id="PF13175"/>
    </source>
</evidence>
<sequence>MNENKMNQALLKIFASKKVAPIVKITAKSILPHTIYFFPAKRTAINMLAKEVLKQKAATVDELSQKILAEEDMETILKSVQNVIPRYPLAIRDYLYFINDLGYLTQNDSDFFEFADDIEALLQGKVSVSDYGDIKFTPQHSQQKLDIHISSSLIKSLSGLMLYFRHIAQKGDIIMIDEPELNLHPDSQLIVTRLFAKAVNKGFKVILSTHSDYIIKEFNNLIMLNKASEADRVELGYEQEAVLDQEKVGAYFFSNNTIEPIEVSETGLTIKTIDTTIDLLDNMMESIYYRVFETV</sequence>
<evidence type="ECO:0000313" key="2">
    <source>
        <dbReference type="EMBL" id="MDM8562303.1"/>
    </source>
</evidence>
<dbReference type="Gene3D" id="3.40.50.300">
    <property type="entry name" value="P-loop containing nucleotide triphosphate hydrolases"/>
    <property type="match status" value="1"/>
</dbReference>
<dbReference type="PANTHER" id="PTHR43581:SF2">
    <property type="entry name" value="EXCINUCLEASE ATPASE SUBUNIT"/>
    <property type="match status" value="1"/>
</dbReference>
<dbReference type="EMBL" id="JAUCGM010000110">
    <property type="protein sequence ID" value="MDM8562303.1"/>
    <property type="molecule type" value="Genomic_DNA"/>
</dbReference>
<dbReference type="Pfam" id="PF13175">
    <property type="entry name" value="AAA_15"/>
    <property type="match status" value="1"/>
</dbReference>
<gene>
    <name evidence="2" type="ORF">QUF54_03015</name>
</gene>
<protein>
    <submittedName>
        <fullName evidence="2">AAA family ATPase</fullName>
    </submittedName>
</protein>
<comment type="caution">
    <text evidence="2">The sequence shown here is derived from an EMBL/GenBank/DDBJ whole genome shotgun (WGS) entry which is preliminary data.</text>
</comment>
<dbReference type="Proteomes" id="UP001171945">
    <property type="component" value="Unassembled WGS sequence"/>
</dbReference>
<accession>A0ABT7VSM2</accession>
<dbReference type="CDD" id="cd00267">
    <property type="entry name" value="ABC_ATPase"/>
    <property type="match status" value="1"/>
</dbReference>